<keyword evidence="4 7" id="KW-0812">Transmembrane</keyword>
<dbReference type="Gene3D" id="1.10.3720.10">
    <property type="entry name" value="MetI-like"/>
    <property type="match status" value="1"/>
</dbReference>
<dbReference type="AlphaFoldDB" id="A0A949NFV4"/>
<protein>
    <submittedName>
        <fullName evidence="9">Sugar ABC transporter permease</fullName>
    </submittedName>
</protein>
<sequence length="296" mass="33347">MRKRKKRTRLLLAVGFMLPAYAFILFGFLIPGAWNIVLSFQEWDGFNEKKFVLFQNYVKAFHDSLFLRSISNSVIIAVVTMIGAVILGLLLAMMLYRLRKREGALYRLIIFMPAMIPVSIIGLLFTFIYNSDMGLLNQLLRLIGLTGLTNAWLENSATVLPCVIAVGIWRLLGMPMMLCFVSLQAVPPTLLEAGRIDGASYRQQMIHILLPLIRPTIALSMVFVLLNAFKTYDLVYVLTKGGPANASMTVPIYMQKTAFTYSKFSYSSTMGVLTAIIIIVIVLLTQRIMKGETYEF</sequence>
<feature type="transmembrane region" description="Helical" evidence="7">
    <location>
        <begin position="206"/>
        <end position="229"/>
    </location>
</feature>
<evidence type="ECO:0000256" key="7">
    <source>
        <dbReference type="RuleBase" id="RU363032"/>
    </source>
</evidence>
<feature type="transmembrane region" description="Helical" evidence="7">
    <location>
        <begin position="108"/>
        <end position="129"/>
    </location>
</feature>
<feature type="transmembrane region" description="Helical" evidence="7">
    <location>
        <begin position="74"/>
        <end position="96"/>
    </location>
</feature>
<keyword evidence="3" id="KW-1003">Cell membrane</keyword>
<dbReference type="InterPro" id="IPR050809">
    <property type="entry name" value="UgpAE/MalFG_permease"/>
</dbReference>
<feature type="transmembrane region" description="Helical" evidence="7">
    <location>
        <begin position="158"/>
        <end position="186"/>
    </location>
</feature>
<evidence type="ECO:0000259" key="8">
    <source>
        <dbReference type="PROSITE" id="PS50928"/>
    </source>
</evidence>
<evidence type="ECO:0000256" key="4">
    <source>
        <dbReference type="ARBA" id="ARBA00022692"/>
    </source>
</evidence>
<dbReference type="RefSeq" id="WP_238722912.1">
    <property type="nucleotide sequence ID" value="NZ_JAHQCW010000044.1"/>
</dbReference>
<reference evidence="9" key="1">
    <citation type="submission" date="2021-06" db="EMBL/GenBank/DDBJ databases">
        <title>Description of novel taxa of the family Lachnospiraceae.</title>
        <authorList>
            <person name="Chaplin A.V."/>
            <person name="Sokolova S.R."/>
            <person name="Pikina A.P."/>
            <person name="Korzhanova M."/>
            <person name="Belova V."/>
            <person name="Korostin D."/>
            <person name="Efimov B.A."/>
        </authorList>
    </citation>
    <scope>NUCLEOTIDE SEQUENCE</scope>
    <source>
        <strain evidence="9">ASD5720</strain>
    </source>
</reference>
<accession>A0A949NFV4</accession>
<dbReference type="InterPro" id="IPR035906">
    <property type="entry name" value="MetI-like_sf"/>
</dbReference>
<feature type="transmembrane region" description="Helical" evidence="7">
    <location>
        <begin position="12"/>
        <end position="34"/>
    </location>
</feature>
<comment type="subcellular location">
    <subcellularLocation>
        <location evidence="1 7">Cell membrane</location>
        <topology evidence="1 7">Multi-pass membrane protein</topology>
    </subcellularLocation>
</comment>
<gene>
    <name evidence="9" type="ORF">KTH89_20405</name>
</gene>
<dbReference type="InterPro" id="IPR000515">
    <property type="entry name" value="MetI-like"/>
</dbReference>
<dbReference type="CDD" id="cd06261">
    <property type="entry name" value="TM_PBP2"/>
    <property type="match status" value="1"/>
</dbReference>
<keyword evidence="6 7" id="KW-0472">Membrane</keyword>
<comment type="similarity">
    <text evidence="7">Belongs to the binding-protein-dependent transport system permease family.</text>
</comment>
<feature type="domain" description="ABC transmembrane type-1" evidence="8">
    <location>
        <begin position="70"/>
        <end position="285"/>
    </location>
</feature>
<dbReference type="Proteomes" id="UP000712157">
    <property type="component" value="Unassembled WGS sequence"/>
</dbReference>
<dbReference type="PANTHER" id="PTHR43227:SF11">
    <property type="entry name" value="BLL4140 PROTEIN"/>
    <property type="match status" value="1"/>
</dbReference>
<dbReference type="EMBL" id="JAHQCW010000044">
    <property type="protein sequence ID" value="MBU9738901.1"/>
    <property type="molecule type" value="Genomic_DNA"/>
</dbReference>
<dbReference type="PANTHER" id="PTHR43227">
    <property type="entry name" value="BLL4140 PROTEIN"/>
    <property type="match status" value="1"/>
</dbReference>
<keyword evidence="10" id="KW-1185">Reference proteome</keyword>
<keyword evidence="5 7" id="KW-1133">Transmembrane helix</keyword>
<dbReference type="GO" id="GO:0005886">
    <property type="term" value="C:plasma membrane"/>
    <property type="evidence" value="ECO:0007669"/>
    <property type="project" value="UniProtKB-SubCell"/>
</dbReference>
<dbReference type="GO" id="GO:0055085">
    <property type="term" value="P:transmembrane transport"/>
    <property type="evidence" value="ECO:0007669"/>
    <property type="project" value="InterPro"/>
</dbReference>
<dbReference type="Pfam" id="PF00528">
    <property type="entry name" value="BPD_transp_1"/>
    <property type="match status" value="1"/>
</dbReference>
<organism evidence="9 10">
    <name type="scientific">Diplocloster agilis</name>
    <dbReference type="NCBI Taxonomy" id="2850323"/>
    <lineage>
        <taxon>Bacteria</taxon>
        <taxon>Bacillati</taxon>
        <taxon>Bacillota</taxon>
        <taxon>Clostridia</taxon>
        <taxon>Lachnospirales</taxon>
        <taxon>Lachnospiraceae</taxon>
        <taxon>Diplocloster</taxon>
    </lineage>
</organism>
<dbReference type="SUPFAM" id="SSF161098">
    <property type="entry name" value="MetI-like"/>
    <property type="match status" value="1"/>
</dbReference>
<evidence type="ECO:0000313" key="9">
    <source>
        <dbReference type="EMBL" id="MBU9738901.1"/>
    </source>
</evidence>
<name>A0A949NFV4_9FIRM</name>
<evidence type="ECO:0000256" key="2">
    <source>
        <dbReference type="ARBA" id="ARBA00022448"/>
    </source>
</evidence>
<evidence type="ECO:0000256" key="1">
    <source>
        <dbReference type="ARBA" id="ARBA00004651"/>
    </source>
</evidence>
<comment type="caution">
    <text evidence="9">The sequence shown here is derived from an EMBL/GenBank/DDBJ whole genome shotgun (WGS) entry which is preliminary data.</text>
</comment>
<feature type="transmembrane region" description="Helical" evidence="7">
    <location>
        <begin position="264"/>
        <end position="284"/>
    </location>
</feature>
<evidence type="ECO:0000256" key="3">
    <source>
        <dbReference type="ARBA" id="ARBA00022475"/>
    </source>
</evidence>
<proteinExistence type="inferred from homology"/>
<evidence type="ECO:0000256" key="5">
    <source>
        <dbReference type="ARBA" id="ARBA00022989"/>
    </source>
</evidence>
<dbReference type="PROSITE" id="PS50928">
    <property type="entry name" value="ABC_TM1"/>
    <property type="match status" value="1"/>
</dbReference>
<keyword evidence="2 7" id="KW-0813">Transport</keyword>
<evidence type="ECO:0000313" key="10">
    <source>
        <dbReference type="Proteomes" id="UP000712157"/>
    </source>
</evidence>
<evidence type="ECO:0000256" key="6">
    <source>
        <dbReference type="ARBA" id="ARBA00023136"/>
    </source>
</evidence>